<accession>A0A543HWI8</accession>
<protein>
    <submittedName>
        <fullName evidence="3">Uncharacterized protein with FMN-binding domain</fullName>
    </submittedName>
</protein>
<evidence type="ECO:0000313" key="3">
    <source>
        <dbReference type="EMBL" id="TQM62662.1"/>
    </source>
</evidence>
<dbReference type="Pfam" id="PF04205">
    <property type="entry name" value="FMN_bind"/>
    <property type="match status" value="1"/>
</dbReference>
<gene>
    <name evidence="3" type="ORF">FBY41_2700</name>
</gene>
<evidence type="ECO:0000313" key="4">
    <source>
        <dbReference type="Proteomes" id="UP000316747"/>
    </source>
</evidence>
<dbReference type="Proteomes" id="UP000316747">
    <property type="component" value="Unassembled WGS sequence"/>
</dbReference>
<dbReference type="Gene3D" id="3.90.1010.20">
    <property type="match status" value="1"/>
</dbReference>
<evidence type="ECO:0000256" key="1">
    <source>
        <dbReference type="SAM" id="MobiDB-lite"/>
    </source>
</evidence>
<organism evidence="3 4">
    <name type="scientific">Humibacillus xanthopallidus</name>
    <dbReference type="NCBI Taxonomy" id="412689"/>
    <lineage>
        <taxon>Bacteria</taxon>
        <taxon>Bacillati</taxon>
        <taxon>Actinomycetota</taxon>
        <taxon>Actinomycetes</taxon>
        <taxon>Micrococcales</taxon>
        <taxon>Intrasporangiaceae</taxon>
        <taxon>Humibacillus</taxon>
    </lineage>
</organism>
<name>A0A543HWI8_9MICO</name>
<dbReference type="InterPro" id="IPR007329">
    <property type="entry name" value="FMN-bd"/>
</dbReference>
<dbReference type="OrthoDB" id="8099475at2"/>
<dbReference type="SMART" id="SM00900">
    <property type="entry name" value="FMN_bind"/>
    <property type="match status" value="1"/>
</dbReference>
<dbReference type="RefSeq" id="WP_141844715.1">
    <property type="nucleotide sequence ID" value="NZ_VFPM01000002.1"/>
</dbReference>
<dbReference type="GO" id="GO:0010181">
    <property type="term" value="F:FMN binding"/>
    <property type="evidence" value="ECO:0007669"/>
    <property type="project" value="InterPro"/>
</dbReference>
<dbReference type="GO" id="GO:0016020">
    <property type="term" value="C:membrane"/>
    <property type="evidence" value="ECO:0007669"/>
    <property type="project" value="InterPro"/>
</dbReference>
<comment type="caution">
    <text evidence="3">The sequence shown here is derived from an EMBL/GenBank/DDBJ whole genome shotgun (WGS) entry which is preliminary data.</text>
</comment>
<keyword evidence="4" id="KW-1185">Reference proteome</keyword>
<dbReference type="EMBL" id="VFPM01000002">
    <property type="protein sequence ID" value="TQM62662.1"/>
    <property type="molecule type" value="Genomic_DNA"/>
</dbReference>
<sequence>MRRIVTWAMSTLTVIVLLFSYHTSRSSVVATAETRPATTTAQSAPSTTTDSASGSSGGTGGTDDSSSSSSSSGSGSSSGSSGASASSAAKTYVGDAIDTRYGPVQVQITVASGKITAVDVLQVPMSDRHDQMINSQAVPIYNDEAVQAQSANIDVVSGATFTWQGYTQSLQSAIDQANL</sequence>
<feature type="compositionally biased region" description="Low complexity" evidence="1">
    <location>
        <begin position="30"/>
        <end position="54"/>
    </location>
</feature>
<feature type="domain" description="FMN-binding" evidence="2">
    <location>
        <begin position="100"/>
        <end position="177"/>
    </location>
</feature>
<reference evidence="3 4" key="1">
    <citation type="submission" date="2019-06" db="EMBL/GenBank/DDBJ databases">
        <title>Genome sequencing of plant associated microbes to promote plant fitness in Sorghum bicolor and Oryza sativa.</title>
        <authorList>
            <person name="Coleman-Derr D."/>
        </authorList>
    </citation>
    <scope>NUCLEOTIDE SEQUENCE [LARGE SCALE GENOMIC DNA]</scope>
    <source>
        <strain evidence="3 4">KV-663</strain>
    </source>
</reference>
<feature type="compositionally biased region" description="Low complexity" evidence="1">
    <location>
        <begin position="62"/>
        <end position="86"/>
    </location>
</feature>
<feature type="region of interest" description="Disordered" evidence="1">
    <location>
        <begin position="29"/>
        <end position="86"/>
    </location>
</feature>
<dbReference type="AlphaFoldDB" id="A0A543HWI8"/>
<proteinExistence type="predicted"/>
<evidence type="ECO:0000259" key="2">
    <source>
        <dbReference type="SMART" id="SM00900"/>
    </source>
</evidence>